<evidence type="ECO:0000256" key="1">
    <source>
        <dbReference type="SAM" id="Phobius"/>
    </source>
</evidence>
<dbReference type="AlphaFoldDB" id="A0AB39QLD6"/>
<keyword evidence="1" id="KW-1133">Transmembrane helix</keyword>
<organism evidence="3">
    <name type="scientific">Streptomyces sp. R39</name>
    <dbReference type="NCBI Taxonomy" id="3238631"/>
    <lineage>
        <taxon>Bacteria</taxon>
        <taxon>Bacillati</taxon>
        <taxon>Actinomycetota</taxon>
        <taxon>Actinomycetes</taxon>
        <taxon>Kitasatosporales</taxon>
        <taxon>Streptomycetaceae</taxon>
        <taxon>Streptomyces</taxon>
    </lineage>
</organism>
<dbReference type="RefSeq" id="WP_369222663.1">
    <property type="nucleotide sequence ID" value="NZ_CP163441.1"/>
</dbReference>
<dbReference type="InterPro" id="IPR025588">
    <property type="entry name" value="YcxB-like_C"/>
</dbReference>
<sequence>MVMDMGRDAGQGVVELAYQPVAGDFLGALRERERLRRRRGWVRRWAVGLIAFAFVLNASLSLAGNEKPDWFLLIWMPLAAALLLCTPRLQARAFLKLAVRNGTYRATVADAGLSVATDNSTTSVNWAAQPRYRETEDAFITYSDDKNASCFTVLPKRGLPDPADADRLRAILDRHLTRG</sequence>
<name>A0AB39QLD6_9ACTN</name>
<gene>
    <name evidence="3" type="ORF">AB5J52_15465</name>
</gene>
<feature type="domain" description="YcxB-like C-terminal" evidence="2">
    <location>
        <begin position="110"/>
        <end position="172"/>
    </location>
</feature>
<keyword evidence="1" id="KW-0812">Transmembrane</keyword>
<reference evidence="3" key="1">
    <citation type="submission" date="2024-07" db="EMBL/GenBank/DDBJ databases">
        <authorList>
            <person name="Yu S.T."/>
        </authorList>
    </citation>
    <scope>NUCLEOTIDE SEQUENCE</scope>
    <source>
        <strain evidence="3">R39</strain>
    </source>
</reference>
<evidence type="ECO:0000259" key="2">
    <source>
        <dbReference type="Pfam" id="PF14317"/>
    </source>
</evidence>
<proteinExistence type="predicted"/>
<keyword evidence="1" id="KW-0472">Membrane</keyword>
<accession>A0AB39QLD6</accession>
<feature type="transmembrane region" description="Helical" evidence="1">
    <location>
        <begin position="45"/>
        <end position="64"/>
    </location>
</feature>
<evidence type="ECO:0000313" key="3">
    <source>
        <dbReference type="EMBL" id="XDQ43546.1"/>
    </source>
</evidence>
<dbReference type="Pfam" id="PF14317">
    <property type="entry name" value="YcxB"/>
    <property type="match status" value="1"/>
</dbReference>
<feature type="transmembrane region" description="Helical" evidence="1">
    <location>
        <begin position="70"/>
        <end position="86"/>
    </location>
</feature>
<dbReference type="EMBL" id="CP163441">
    <property type="protein sequence ID" value="XDQ43546.1"/>
    <property type="molecule type" value="Genomic_DNA"/>
</dbReference>
<protein>
    <submittedName>
        <fullName evidence="3">YcxB family protein</fullName>
    </submittedName>
</protein>